<evidence type="ECO:0000313" key="2">
    <source>
        <dbReference type="EMBL" id="TNN36746.1"/>
    </source>
</evidence>
<feature type="region of interest" description="Disordered" evidence="1">
    <location>
        <begin position="68"/>
        <end position="103"/>
    </location>
</feature>
<protein>
    <submittedName>
        <fullName evidence="2">Uncharacterized protein</fullName>
    </submittedName>
</protein>
<evidence type="ECO:0000256" key="1">
    <source>
        <dbReference type="SAM" id="MobiDB-lite"/>
    </source>
</evidence>
<accession>A0A4Z2F659</accession>
<sequence length="199" mass="21937">MGHPLESGGTLHRRQVNSQLPGGGNHSDRRSGVEGGQHPEEAARVLLQAVIDLDVVAVTRPVQFKVSEPQDDLQRRKDAGFTLGDQGEAGRRPISCSEDKAPDIDLDQRVGEAPEPKVTWEPLAEDPRGQRPPRNFPCIRLESDRAVSRGVGGLRPLLASQRSVQQTGPGWPEELQLPRSPAKILLWEELWETGETFKP</sequence>
<dbReference type="Proteomes" id="UP000314294">
    <property type="component" value="Unassembled WGS sequence"/>
</dbReference>
<dbReference type="AlphaFoldDB" id="A0A4Z2F659"/>
<name>A0A4Z2F659_9TELE</name>
<comment type="caution">
    <text evidence="2">The sequence shown here is derived from an EMBL/GenBank/DDBJ whole genome shotgun (WGS) entry which is preliminary data.</text>
</comment>
<keyword evidence="3" id="KW-1185">Reference proteome</keyword>
<gene>
    <name evidence="2" type="ORF">EYF80_053083</name>
</gene>
<evidence type="ECO:0000313" key="3">
    <source>
        <dbReference type="Proteomes" id="UP000314294"/>
    </source>
</evidence>
<dbReference type="EMBL" id="SRLO01001577">
    <property type="protein sequence ID" value="TNN36746.1"/>
    <property type="molecule type" value="Genomic_DNA"/>
</dbReference>
<feature type="region of interest" description="Disordered" evidence="1">
    <location>
        <begin position="1"/>
        <end position="40"/>
    </location>
</feature>
<organism evidence="2 3">
    <name type="scientific">Liparis tanakae</name>
    <name type="common">Tanaka's snailfish</name>
    <dbReference type="NCBI Taxonomy" id="230148"/>
    <lineage>
        <taxon>Eukaryota</taxon>
        <taxon>Metazoa</taxon>
        <taxon>Chordata</taxon>
        <taxon>Craniata</taxon>
        <taxon>Vertebrata</taxon>
        <taxon>Euteleostomi</taxon>
        <taxon>Actinopterygii</taxon>
        <taxon>Neopterygii</taxon>
        <taxon>Teleostei</taxon>
        <taxon>Neoteleostei</taxon>
        <taxon>Acanthomorphata</taxon>
        <taxon>Eupercaria</taxon>
        <taxon>Perciformes</taxon>
        <taxon>Cottioidei</taxon>
        <taxon>Cottales</taxon>
        <taxon>Liparidae</taxon>
        <taxon>Liparis</taxon>
    </lineage>
</organism>
<feature type="compositionally biased region" description="Basic and acidic residues" evidence="1">
    <location>
        <begin position="26"/>
        <end position="40"/>
    </location>
</feature>
<reference evidence="2 3" key="1">
    <citation type="submission" date="2019-03" db="EMBL/GenBank/DDBJ databases">
        <title>First draft genome of Liparis tanakae, snailfish: a comprehensive survey of snailfish specific genes.</title>
        <authorList>
            <person name="Kim W."/>
            <person name="Song I."/>
            <person name="Jeong J.-H."/>
            <person name="Kim D."/>
            <person name="Kim S."/>
            <person name="Ryu S."/>
            <person name="Song J.Y."/>
            <person name="Lee S.K."/>
        </authorList>
    </citation>
    <scope>NUCLEOTIDE SEQUENCE [LARGE SCALE GENOMIC DNA]</scope>
    <source>
        <tissue evidence="2">Muscle</tissue>
    </source>
</reference>
<proteinExistence type="predicted"/>